<dbReference type="Proteomes" id="UP000694872">
    <property type="component" value="Unplaced"/>
</dbReference>
<gene>
    <name evidence="5" type="primary">LOC106123813</name>
</gene>
<feature type="region of interest" description="Disordered" evidence="3">
    <location>
        <begin position="1"/>
        <end position="64"/>
    </location>
</feature>
<feature type="compositionally biased region" description="Polar residues" evidence="3">
    <location>
        <begin position="36"/>
        <end position="50"/>
    </location>
</feature>
<name>A0AAJ7EFP1_PAPXU</name>
<dbReference type="GeneID" id="106123813"/>
<dbReference type="AlphaFoldDB" id="A0AAJ7EFP1"/>
<feature type="compositionally biased region" description="Polar residues" evidence="3">
    <location>
        <begin position="316"/>
        <end position="330"/>
    </location>
</feature>
<accession>A0AAJ7EFP1</accession>
<dbReference type="PROSITE" id="PS50158">
    <property type="entry name" value="ZF_CCHC"/>
    <property type="match status" value="2"/>
</dbReference>
<evidence type="ECO:0000313" key="5">
    <source>
        <dbReference type="RefSeq" id="XP_013175677.1"/>
    </source>
</evidence>
<dbReference type="GO" id="GO:0008270">
    <property type="term" value="F:zinc ion binding"/>
    <property type="evidence" value="ECO:0007669"/>
    <property type="project" value="UniProtKB-KW"/>
</dbReference>
<dbReference type="SUPFAM" id="SSF57756">
    <property type="entry name" value="Retrovirus zinc finger-like domains"/>
    <property type="match status" value="1"/>
</dbReference>
<keyword evidence="1" id="KW-0479">Metal-binding</keyword>
<feature type="compositionally biased region" description="Low complexity" evidence="3">
    <location>
        <begin position="623"/>
        <end position="632"/>
    </location>
</feature>
<dbReference type="Gene3D" id="4.10.60.10">
    <property type="entry name" value="Zinc finger, CCHC-type"/>
    <property type="match status" value="1"/>
</dbReference>
<organism evidence="5">
    <name type="scientific">Papilio xuthus</name>
    <name type="common">Asian swallowtail butterfly</name>
    <dbReference type="NCBI Taxonomy" id="66420"/>
    <lineage>
        <taxon>Eukaryota</taxon>
        <taxon>Metazoa</taxon>
        <taxon>Ecdysozoa</taxon>
        <taxon>Arthropoda</taxon>
        <taxon>Hexapoda</taxon>
        <taxon>Insecta</taxon>
        <taxon>Pterygota</taxon>
        <taxon>Neoptera</taxon>
        <taxon>Endopterygota</taxon>
        <taxon>Lepidoptera</taxon>
        <taxon>Glossata</taxon>
        <taxon>Ditrysia</taxon>
        <taxon>Papilionoidea</taxon>
        <taxon>Papilionidae</taxon>
        <taxon>Papilioninae</taxon>
        <taxon>Papilio</taxon>
    </lineage>
</organism>
<dbReference type="GO" id="GO:0003676">
    <property type="term" value="F:nucleic acid binding"/>
    <property type="evidence" value="ECO:0007669"/>
    <property type="project" value="InterPro"/>
</dbReference>
<evidence type="ECO:0000256" key="1">
    <source>
        <dbReference type="PROSITE-ProRule" id="PRU00047"/>
    </source>
</evidence>
<feature type="compositionally biased region" description="Basic residues" evidence="3">
    <location>
        <begin position="299"/>
        <end position="309"/>
    </location>
</feature>
<feature type="coiled-coil region" evidence="2">
    <location>
        <begin position="180"/>
        <end position="207"/>
    </location>
</feature>
<dbReference type="RefSeq" id="XP_013175677.1">
    <property type="nucleotide sequence ID" value="XM_013320223.1"/>
</dbReference>
<dbReference type="InterPro" id="IPR036875">
    <property type="entry name" value="Znf_CCHC_sf"/>
</dbReference>
<dbReference type="SMART" id="SM00343">
    <property type="entry name" value="ZnF_C2HC"/>
    <property type="match status" value="2"/>
</dbReference>
<protein>
    <submittedName>
        <fullName evidence="5">Uncharacterized protein LOC106123813</fullName>
    </submittedName>
</protein>
<feature type="region of interest" description="Disordered" evidence="3">
    <location>
        <begin position="602"/>
        <end position="648"/>
    </location>
</feature>
<feature type="compositionally biased region" description="Basic and acidic residues" evidence="3">
    <location>
        <begin position="1"/>
        <end position="10"/>
    </location>
</feature>
<feature type="domain" description="CCHC-type" evidence="4">
    <location>
        <begin position="569"/>
        <end position="582"/>
    </location>
</feature>
<feature type="compositionally biased region" description="Basic and acidic residues" evidence="3">
    <location>
        <begin position="17"/>
        <end position="26"/>
    </location>
</feature>
<keyword evidence="1" id="KW-0862">Zinc</keyword>
<reference evidence="5" key="1">
    <citation type="submission" date="2025-08" db="UniProtKB">
        <authorList>
            <consortium name="RefSeq"/>
        </authorList>
    </citation>
    <scope>IDENTIFICATION</scope>
</reference>
<proteinExistence type="predicted"/>
<evidence type="ECO:0000259" key="4">
    <source>
        <dbReference type="PROSITE" id="PS50158"/>
    </source>
</evidence>
<evidence type="ECO:0000256" key="2">
    <source>
        <dbReference type="SAM" id="Coils"/>
    </source>
</evidence>
<dbReference type="KEGG" id="pxu:106123813"/>
<evidence type="ECO:0000256" key="3">
    <source>
        <dbReference type="SAM" id="MobiDB-lite"/>
    </source>
</evidence>
<feature type="domain" description="CCHC-type" evidence="4">
    <location>
        <begin position="545"/>
        <end position="559"/>
    </location>
</feature>
<dbReference type="InterPro" id="IPR001878">
    <property type="entry name" value="Znf_CCHC"/>
</dbReference>
<sequence>MDYDNARDLDTVSGGGREAHEERGDVMDLDEELMLSESSTARSGSCSRQGSPMARKRRGRPPSTRTYAGLAKAKHLILDAEQLDEDQSRAEANAAARALAARAKTRARILSRLLSDEEDEDFQAAGSLSQIIKENVEVIKKVASTSKNLKGGYIKALKDAAEEIAKTAKVLHSRSVSEETKGLQAANARLLAEVAQLRKEVSEMRERFTAPVARPEPRIDSEDLVRTILCQVGTMVNARFEALEDRLLPERRIRPPLAADNRPEPVAQRAPVGPSPGTSGQASGSTPVSAPEKTVGKAPNKRSRTRAKTKAAEPQAQPQSLAAEQPQQSGELPWSEVVRRGARGGRKAGQTRVPANPNAQKKRAPRAPTVSEPKSAAVVVTITPEGFSNGLTYDSVIAEAKRKIRLQDIGITTGVRFRVCATGARRFEVMGSENGPQADALAQRLAQVFDGSLVRVSRPAKTVEIKVSGYDDSATVEEILAAVAEAGSCPRESLRCTGVIHDRFGVGHAWIECPVATAKKVVAAGRVTLSWVSASVKMMEPKPLRCYRCLQKGHVRAQCSSDIDRSNQCFRCGVDGHKFKECTADPHCTICAAAKRPAGHRLGGKGCSAPAPPRISRRVVASQPQPAQLAPAEVDMETEEVDNSANGS</sequence>
<feature type="region of interest" description="Disordered" evidence="3">
    <location>
        <begin position="255"/>
        <end position="374"/>
    </location>
</feature>
<keyword evidence="1" id="KW-0863">Zinc-finger</keyword>
<keyword evidence="2" id="KW-0175">Coiled coil</keyword>
<feature type="compositionally biased region" description="Polar residues" evidence="3">
    <location>
        <begin position="276"/>
        <end position="288"/>
    </location>
</feature>